<accession>A0A173QVH4</accession>
<dbReference type="EMBL" id="CYYA01000001">
    <property type="protein sequence ID" value="CUM69603.1"/>
    <property type="molecule type" value="Genomic_DNA"/>
</dbReference>
<proteinExistence type="predicted"/>
<sequence>MVMNKTIKNAMEELEDWLSDPSELGKKPTKIEYTNAFADEDGINCLVFKYKKNLLGKWLLGIVSESGIFSEMGEYNQKTEIDDAKRILEMLKNYWKEMAKN</sequence>
<organism evidence="1 2">
    <name type="scientific">Eubacterium ramulus</name>
    <dbReference type="NCBI Taxonomy" id="39490"/>
    <lineage>
        <taxon>Bacteria</taxon>
        <taxon>Bacillati</taxon>
        <taxon>Bacillota</taxon>
        <taxon>Clostridia</taxon>
        <taxon>Eubacteriales</taxon>
        <taxon>Eubacteriaceae</taxon>
        <taxon>Eubacterium</taxon>
    </lineage>
</organism>
<protein>
    <submittedName>
        <fullName evidence="1">Uncharacterized protein</fullName>
    </submittedName>
</protein>
<evidence type="ECO:0000313" key="2">
    <source>
        <dbReference type="Proteomes" id="UP000095492"/>
    </source>
</evidence>
<dbReference type="AlphaFoldDB" id="A0A173QVH4"/>
<reference evidence="1 2" key="1">
    <citation type="submission" date="2015-09" db="EMBL/GenBank/DDBJ databases">
        <authorList>
            <consortium name="Pathogen Informatics"/>
        </authorList>
    </citation>
    <scope>NUCLEOTIDE SEQUENCE [LARGE SCALE GENOMIC DNA]</scope>
    <source>
        <strain evidence="1 2">2789STDY5608891</strain>
    </source>
</reference>
<evidence type="ECO:0000313" key="1">
    <source>
        <dbReference type="EMBL" id="CUM69603.1"/>
    </source>
</evidence>
<dbReference type="Proteomes" id="UP000095492">
    <property type="component" value="Unassembled WGS sequence"/>
</dbReference>
<dbReference type="RefSeq" id="WP_021738789.1">
    <property type="nucleotide sequence ID" value="NZ_WGZQ01000012.1"/>
</dbReference>
<name>A0A173QVH4_EUBRA</name>
<dbReference type="STRING" id="39490.ERS852448_00037"/>
<gene>
    <name evidence="1" type="ORF">ERS852448_00037</name>
</gene>